<evidence type="ECO:0000259" key="5">
    <source>
        <dbReference type="PROSITE" id="PS51344"/>
    </source>
</evidence>
<comment type="function">
    <text evidence="4">Transcription factor that plays a role in the activation of archaeal genes transcribed by RNA polymerase. Facilitates transcription initiation by enhancing TATA-box recognition by TATA-box-binding protein (Tbp), and transcription factor B (Tfb) and RNA polymerase recruitment. Not absolutely required for transcription in vitro, but particularly important in cases where Tbp or Tfb function is not optimal. It dynamically alters the nucleic acid-binding properties of RNA polymerases by stabilizing the initiation complex and destabilizing elongation complexes. Seems to translocate with the RNA polymerase following initiation and acts by binding to the non template strand of the transcription bubble in elongation complexes.</text>
</comment>
<comment type="domain">
    <text evidence="4">The winged helix domain is involved in binding to DNA in the preinitiation complex.</text>
</comment>
<feature type="domain" description="HTH TFE/IIEalpha-type" evidence="5">
    <location>
        <begin position="9"/>
        <end position="92"/>
    </location>
</feature>
<reference evidence="6" key="1">
    <citation type="submission" date="2022-01" db="EMBL/GenBank/DDBJ databases">
        <title>Draft genome of Methanogenium marinum DSM 15558.</title>
        <authorList>
            <person name="Chen S.-C."/>
            <person name="You Y.-T."/>
        </authorList>
    </citation>
    <scope>NUCLEOTIDE SEQUENCE</scope>
    <source>
        <strain evidence="6">DSM 15558</strain>
    </source>
</reference>
<evidence type="ECO:0000256" key="4">
    <source>
        <dbReference type="HAMAP-Rule" id="MF_01909"/>
    </source>
</evidence>
<dbReference type="PANTHER" id="PTHR13097:SF7">
    <property type="entry name" value="GENERAL TRANSCRIPTION FACTOR IIE SUBUNIT 1"/>
    <property type="match status" value="1"/>
</dbReference>
<name>A0A9Q4PWK2_9EURY</name>
<protein>
    <recommendedName>
        <fullName evidence="4">Transcription factor E</fullName>
        <shortName evidence="4">TFE</shortName>
    </recommendedName>
    <alternativeName>
        <fullName evidence="4">TFIIE subunit alpha homolog</fullName>
    </alternativeName>
    <alternativeName>
        <fullName evidence="4">Transcription initiation factor TFIIE</fullName>
    </alternativeName>
</protein>
<dbReference type="EMBL" id="JAKELO010000002">
    <property type="protein sequence ID" value="MDE4907451.1"/>
    <property type="molecule type" value="Genomic_DNA"/>
</dbReference>
<sequence>MVEEIDVLDNPAVRAYLIRMVGEEGLTLLENFDRTIEKTDEELAEETEINLNSVRNTLYTLYGKRLAQYRREKNQETGWLTYKWRLRLDNLNDALTEDMENAFDKLDEREKYEDENDFFICNTCGIVYTFTDALAVEFTCNCGTHMEHFDNELLLNALKARVAAMRTTLGKV</sequence>
<dbReference type="InterPro" id="IPR002853">
    <property type="entry name" value="TFIIE_asu"/>
</dbReference>
<evidence type="ECO:0000256" key="3">
    <source>
        <dbReference type="ARBA" id="ARBA00023163"/>
    </source>
</evidence>
<evidence type="ECO:0000313" key="7">
    <source>
        <dbReference type="Proteomes" id="UP001143747"/>
    </source>
</evidence>
<dbReference type="Gene3D" id="1.10.10.10">
    <property type="entry name" value="Winged helix-like DNA-binding domain superfamily/Winged helix DNA-binding domain"/>
    <property type="match status" value="1"/>
</dbReference>
<dbReference type="HAMAP" id="MF_01909">
    <property type="entry name" value="TFE_arch"/>
    <property type="match status" value="1"/>
</dbReference>
<dbReference type="InterPro" id="IPR036388">
    <property type="entry name" value="WH-like_DNA-bd_sf"/>
</dbReference>
<dbReference type="InterPro" id="IPR016481">
    <property type="entry name" value="TF_E_archaea"/>
</dbReference>
<evidence type="ECO:0000256" key="1">
    <source>
        <dbReference type="ARBA" id="ARBA00023015"/>
    </source>
</evidence>
<keyword evidence="3 4" id="KW-0804">Transcription</keyword>
<dbReference type="InterPro" id="IPR017919">
    <property type="entry name" value="TFIIE/TFIIEa_HTH"/>
</dbReference>
<keyword evidence="1 4" id="KW-0805">Transcription regulation</keyword>
<keyword evidence="7" id="KW-1185">Reference proteome</keyword>
<dbReference type="SUPFAM" id="SSF46785">
    <property type="entry name" value="Winged helix' DNA-binding domain"/>
    <property type="match status" value="1"/>
</dbReference>
<dbReference type="PANTHER" id="PTHR13097">
    <property type="entry name" value="TRANSCRIPTION INITIATION FACTOR IIE, ALPHA SUBUNIT"/>
    <property type="match status" value="1"/>
</dbReference>
<keyword evidence="2 4" id="KW-0238">DNA-binding</keyword>
<dbReference type="InterPro" id="IPR024550">
    <property type="entry name" value="TFIIEa/SarR/Rpc3_HTH_dom"/>
</dbReference>
<dbReference type="GO" id="GO:0006355">
    <property type="term" value="P:regulation of DNA-templated transcription"/>
    <property type="evidence" value="ECO:0007669"/>
    <property type="project" value="InterPro"/>
</dbReference>
<organism evidence="6 7">
    <name type="scientific">Methanogenium marinum</name>
    <dbReference type="NCBI Taxonomy" id="348610"/>
    <lineage>
        <taxon>Archaea</taxon>
        <taxon>Methanobacteriati</taxon>
        <taxon>Methanobacteriota</taxon>
        <taxon>Stenosarchaea group</taxon>
        <taxon>Methanomicrobia</taxon>
        <taxon>Methanomicrobiales</taxon>
        <taxon>Methanomicrobiaceae</taxon>
        <taxon>Methanogenium</taxon>
    </lineage>
</organism>
<dbReference type="InterPro" id="IPR036390">
    <property type="entry name" value="WH_DNA-bd_sf"/>
</dbReference>
<comment type="subunit">
    <text evidence="4">Monomer. Interaction with RNA polymerase subunits RpoF and RpoE is necessary for Tfe stimulatory transcription activity. Able to interact with Tbp and RNA polymerase in the absence of DNA promoter. Interacts both with the preinitiation and elongation complexes.</text>
</comment>
<evidence type="ECO:0000313" key="6">
    <source>
        <dbReference type="EMBL" id="MDE4907451.1"/>
    </source>
</evidence>
<comment type="similarity">
    <text evidence="4">Belongs to the TFE family.</text>
</comment>
<comment type="caution">
    <text evidence="6">The sequence shown here is derived from an EMBL/GenBank/DDBJ whole genome shotgun (WGS) entry which is preliminary data.</text>
</comment>
<dbReference type="InterPro" id="IPR039997">
    <property type="entry name" value="TFE"/>
</dbReference>
<gene>
    <name evidence="4" type="primary">tfe</name>
    <name evidence="6" type="ORF">L0665_02295</name>
</gene>
<accession>A0A9Q4PWK2</accession>
<evidence type="ECO:0000256" key="2">
    <source>
        <dbReference type="ARBA" id="ARBA00023125"/>
    </source>
</evidence>
<proteinExistence type="inferred from homology"/>
<dbReference type="GO" id="GO:0006367">
    <property type="term" value="P:transcription initiation at RNA polymerase II promoter"/>
    <property type="evidence" value="ECO:0007669"/>
    <property type="project" value="InterPro"/>
</dbReference>
<dbReference type="Proteomes" id="UP001143747">
    <property type="component" value="Unassembled WGS sequence"/>
</dbReference>
<dbReference type="PROSITE" id="PS51344">
    <property type="entry name" value="HTH_TFE_IIE"/>
    <property type="match status" value="1"/>
</dbReference>
<dbReference type="PIRSF" id="PIRSF006373">
    <property type="entry name" value="TF_E_archaea"/>
    <property type="match status" value="1"/>
</dbReference>
<dbReference type="RefSeq" id="WP_274924100.1">
    <property type="nucleotide sequence ID" value="NZ_JAKELO010000002.1"/>
</dbReference>
<dbReference type="SMART" id="SM00531">
    <property type="entry name" value="TFIIE"/>
    <property type="match status" value="1"/>
</dbReference>
<dbReference type="GO" id="GO:0003677">
    <property type="term" value="F:DNA binding"/>
    <property type="evidence" value="ECO:0007669"/>
    <property type="project" value="UniProtKB-KW"/>
</dbReference>
<dbReference type="AlphaFoldDB" id="A0A9Q4PWK2"/>
<dbReference type="Pfam" id="PF02002">
    <property type="entry name" value="TFIIE_alpha"/>
    <property type="match status" value="1"/>
</dbReference>